<name>A0AAW1GX96_SAPOF</name>
<evidence type="ECO:0000313" key="2">
    <source>
        <dbReference type="EMBL" id="KAK9668327.1"/>
    </source>
</evidence>
<dbReference type="PANTHER" id="PTHR31374:SF304">
    <property type="entry name" value="OS04G0537100 PROTEIN"/>
    <property type="match status" value="1"/>
</dbReference>
<gene>
    <name evidence="2" type="ORF">RND81_13G052000</name>
</gene>
<keyword evidence="3" id="KW-1185">Reference proteome</keyword>
<reference evidence="2" key="1">
    <citation type="submission" date="2024-03" db="EMBL/GenBank/DDBJ databases">
        <title>WGS assembly of Saponaria officinalis var. Norfolk2.</title>
        <authorList>
            <person name="Jenkins J."/>
            <person name="Shu S."/>
            <person name="Grimwood J."/>
            <person name="Barry K."/>
            <person name="Goodstein D."/>
            <person name="Schmutz J."/>
            <person name="Leebens-Mack J."/>
            <person name="Osbourn A."/>
        </authorList>
    </citation>
    <scope>NUCLEOTIDE SEQUENCE [LARGE SCALE GENOMIC DNA]</scope>
    <source>
        <strain evidence="2">JIC</strain>
    </source>
</reference>
<dbReference type="Proteomes" id="UP001443914">
    <property type="component" value="Unassembled WGS sequence"/>
</dbReference>
<sequence length="174" mass="19710">MISKCNRGFKLGRKIVRVFKRVTGQTKNSFEYDKLDGPTTQGHKTISKLCKWGRQIKNRILNRGTTRGYIRVGREVVMDTKAGHVPKGHIAIYLGEPDGETRRVLVPVLCINHPLFEKLLKEAENVYGFNYPGQITIPCPISMFESVKTRIATTRSKCRITTPTSFPNLKCLST</sequence>
<proteinExistence type="inferred from homology"/>
<accession>A0AAW1GX96</accession>
<dbReference type="Pfam" id="PF02519">
    <property type="entry name" value="Auxin_inducible"/>
    <property type="match status" value="1"/>
</dbReference>
<dbReference type="GO" id="GO:0009733">
    <property type="term" value="P:response to auxin"/>
    <property type="evidence" value="ECO:0007669"/>
    <property type="project" value="InterPro"/>
</dbReference>
<evidence type="ECO:0000313" key="3">
    <source>
        <dbReference type="Proteomes" id="UP001443914"/>
    </source>
</evidence>
<evidence type="ECO:0000256" key="1">
    <source>
        <dbReference type="ARBA" id="ARBA00006974"/>
    </source>
</evidence>
<dbReference type="InterPro" id="IPR003676">
    <property type="entry name" value="SAUR_fam"/>
</dbReference>
<organism evidence="2 3">
    <name type="scientific">Saponaria officinalis</name>
    <name type="common">Common soapwort</name>
    <name type="synonym">Lychnis saponaria</name>
    <dbReference type="NCBI Taxonomy" id="3572"/>
    <lineage>
        <taxon>Eukaryota</taxon>
        <taxon>Viridiplantae</taxon>
        <taxon>Streptophyta</taxon>
        <taxon>Embryophyta</taxon>
        <taxon>Tracheophyta</taxon>
        <taxon>Spermatophyta</taxon>
        <taxon>Magnoliopsida</taxon>
        <taxon>eudicotyledons</taxon>
        <taxon>Gunneridae</taxon>
        <taxon>Pentapetalae</taxon>
        <taxon>Caryophyllales</taxon>
        <taxon>Caryophyllaceae</taxon>
        <taxon>Caryophylleae</taxon>
        <taxon>Saponaria</taxon>
    </lineage>
</organism>
<protein>
    <submittedName>
        <fullName evidence="2">Uncharacterized protein</fullName>
    </submittedName>
</protein>
<comment type="caution">
    <text evidence="2">The sequence shown here is derived from an EMBL/GenBank/DDBJ whole genome shotgun (WGS) entry which is preliminary data.</text>
</comment>
<comment type="similarity">
    <text evidence="1">Belongs to the ARG7 family.</text>
</comment>
<dbReference type="EMBL" id="JBDFQZ010000013">
    <property type="protein sequence ID" value="KAK9668327.1"/>
    <property type="molecule type" value="Genomic_DNA"/>
</dbReference>
<dbReference type="AlphaFoldDB" id="A0AAW1GX96"/>
<dbReference type="PANTHER" id="PTHR31374">
    <property type="entry name" value="AUXIN-INDUCED PROTEIN-LIKE-RELATED"/>
    <property type="match status" value="1"/>
</dbReference>